<dbReference type="GO" id="GO:0033202">
    <property type="term" value="C:DNA helicase complex"/>
    <property type="evidence" value="ECO:0007669"/>
    <property type="project" value="TreeGrafter"/>
</dbReference>
<accession>A0A940Y9Q0</accession>
<dbReference type="InterPro" id="IPR027417">
    <property type="entry name" value="P-loop_NTPase"/>
</dbReference>
<evidence type="ECO:0000313" key="16">
    <source>
        <dbReference type="Proteomes" id="UP000676246"/>
    </source>
</evidence>
<comment type="catalytic activity">
    <reaction evidence="8">
        <text>Couples ATP hydrolysis with the unwinding of duplex DNA by translocating in the 3'-5' direction.</text>
        <dbReference type="EC" id="5.6.2.4"/>
    </reaction>
</comment>
<keyword evidence="2 12" id="KW-0547">Nucleotide-binding</keyword>
<dbReference type="RefSeq" id="WP_210854436.1">
    <property type="nucleotide sequence ID" value="NZ_JAGQDD010000009.1"/>
</dbReference>
<evidence type="ECO:0000256" key="6">
    <source>
        <dbReference type="ARBA" id="ARBA00023125"/>
    </source>
</evidence>
<dbReference type="GO" id="GO:0009314">
    <property type="term" value="P:response to radiation"/>
    <property type="evidence" value="ECO:0007669"/>
    <property type="project" value="UniProtKB-ARBA"/>
</dbReference>
<dbReference type="Pfam" id="PF00580">
    <property type="entry name" value="UvrD-helicase"/>
    <property type="match status" value="1"/>
</dbReference>
<dbReference type="Pfam" id="PF13361">
    <property type="entry name" value="UvrD_C"/>
    <property type="match status" value="1"/>
</dbReference>
<evidence type="ECO:0000256" key="7">
    <source>
        <dbReference type="ARBA" id="ARBA00023235"/>
    </source>
</evidence>
<dbReference type="EC" id="5.6.2.4" evidence="9"/>
<keyword evidence="4 12" id="KW-0347">Helicase</keyword>
<dbReference type="GO" id="GO:0016787">
    <property type="term" value="F:hydrolase activity"/>
    <property type="evidence" value="ECO:0007669"/>
    <property type="project" value="UniProtKB-UniRule"/>
</dbReference>
<evidence type="ECO:0000259" key="14">
    <source>
        <dbReference type="PROSITE" id="PS51217"/>
    </source>
</evidence>
<dbReference type="GO" id="GO:0005524">
    <property type="term" value="F:ATP binding"/>
    <property type="evidence" value="ECO:0007669"/>
    <property type="project" value="UniProtKB-UniRule"/>
</dbReference>
<keyword evidence="5 12" id="KW-0067">ATP-binding</keyword>
<dbReference type="InterPro" id="IPR014017">
    <property type="entry name" value="DNA_helicase_UvrD-like_C"/>
</dbReference>
<dbReference type="AlphaFoldDB" id="A0A940Y9Q0"/>
<evidence type="ECO:0000256" key="2">
    <source>
        <dbReference type="ARBA" id="ARBA00022741"/>
    </source>
</evidence>
<dbReference type="InterPro" id="IPR014016">
    <property type="entry name" value="UvrD-like_ATP-bd"/>
</dbReference>
<evidence type="ECO:0000256" key="4">
    <source>
        <dbReference type="ARBA" id="ARBA00022806"/>
    </source>
</evidence>
<dbReference type="Proteomes" id="UP000676246">
    <property type="component" value="Unassembled WGS sequence"/>
</dbReference>
<organism evidence="15 16">
    <name type="scientific">Ideonella alba</name>
    <dbReference type="NCBI Taxonomy" id="2824118"/>
    <lineage>
        <taxon>Bacteria</taxon>
        <taxon>Pseudomonadati</taxon>
        <taxon>Pseudomonadota</taxon>
        <taxon>Betaproteobacteria</taxon>
        <taxon>Burkholderiales</taxon>
        <taxon>Sphaerotilaceae</taxon>
        <taxon>Ideonella</taxon>
    </lineage>
</organism>
<dbReference type="GO" id="GO:0005829">
    <property type="term" value="C:cytosol"/>
    <property type="evidence" value="ECO:0007669"/>
    <property type="project" value="TreeGrafter"/>
</dbReference>
<dbReference type="SUPFAM" id="SSF52540">
    <property type="entry name" value="P-loop containing nucleoside triphosphate hydrolases"/>
    <property type="match status" value="1"/>
</dbReference>
<feature type="domain" description="UvrD-like helicase C-terminal" evidence="14">
    <location>
        <begin position="298"/>
        <end position="607"/>
    </location>
</feature>
<protein>
    <recommendedName>
        <fullName evidence="9">DNA 3'-5' helicase</fullName>
        <ecNumber evidence="9">5.6.2.4</ecNumber>
    </recommendedName>
    <alternativeName>
        <fullName evidence="10">DNA 3'-5' helicase II</fullName>
    </alternativeName>
</protein>
<evidence type="ECO:0000256" key="5">
    <source>
        <dbReference type="ARBA" id="ARBA00022840"/>
    </source>
</evidence>
<dbReference type="PANTHER" id="PTHR11070:SF2">
    <property type="entry name" value="ATP-DEPENDENT DNA HELICASE SRS2"/>
    <property type="match status" value="1"/>
</dbReference>
<evidence type="ECO:0000256" key="8">
    <source>
        <dbReference type="ARBA" id="ARBA00034617"/>
    </source>
</evidence>
<reference evidence="15 16" key="1">
    <citation type="submission" date="2021-04" db="EMBL/GenBank/DDBJ databases">
        <title>The genome sequence of Ideonella sp. 3Y2.</title>
        <authorList>
            <person name="Liu Y."/>
        </authorList>
    </citation>
    <scope>NUCLEOTIDE SEQUENCE [LARGE SCALE GENOMIC DNA]</scope>
    <source>
        <strain evidence="15 16">3Y2</strain>
    </source>
</reference>
<evidence type="ECO:0000256" key="12">
    <source>
        <dbReference type="PROSITE-ProRule" id="PRU00560"/>
    </source>
</evidence>
<dbReference type="Gene3D" id="3.40.50.300">
    <property type="entry name" value="P-loop containing nucleotide triphosphate hydrolases"/>
    <property type="match status" value="3"/>
</dbReference>
<feature type="domain" description="UvrD-like helicase ATP-binding" evidence="13">
    <location>
        <begin position="20"/>
        <end position="297"/>
    </location>
</feature>
<evidence type="ECO:0000259" key="13">
    <source>
        <dbReference type="PROSITE" id="PS51198"/>
    </source>
</evidence>
<evidence type="ECO:0000256" key="9">
    <source>
        <dbReference type="ARBA" id="ARBA00034808"/>
    </source>
</evidence>
<dbReference type="PANTHER" id="PTHR11070">
    <property type="entry name" value="UVRD / RECB / PCRA DNA HELICASE FAMILY MEMBER"/>
    <property type="match status" value="1"/>
</dbReference>
<keyword evidence="7" id="KW-0413">Isomerase</keyword>
<dbReference type="Gene3D" id="1.10.486.10">
    <property type="entry name" value="PCRA, domain 4"/>
    <property type="match status" value="1"/>
</dbReference>
<dbReference type="GO" id="GO:0003677">
    <property type="term" value="F:DNA binding"/>
    <property type="evidence" value="ECO:0007669"/>
    <property type="project" value="UniProtKB-KW"/>
</dbReference>
<dbReference type="InterPro" id="IPR000212">
    <property type="entry name" value="DNA_helicase_UvrD/REP"/>
</dbReference>
<dbReference type="PROSITE" id="PS51217">
    <property type="entry name" value="UVRD_HELICASE_CTER"/>
    <property type="match status" value="1"/>
</dbReference>
<dbReference type="GO" id="GO:0000725">
    <property type="term" value="P:recombinational repair"/>
    <property type="evidence" value="ECO:0007669"/>
    <property type="project" value="TreeGrafter"/>
</dbReference>
<dbReference type="Pfam" id="PF21196">
    <property type="entry name" value="PcrA_UvrD_tudor"/>
    <property type="match status" value="1"/>
</dbReference>
<dbReference type="InterPro" id="IPR013986">
    <property type="entry name" value="DExx_box_DNA_helicase_dom_sf"/>
</dbReference>
<feature type="binding site" evidence="12">
    <location>
        <begin position="41"/>
        <end position="48"/>
    </location>
    <ligand>
        <name>ATP</name>
        <dbReference type="ChEBI" id="CHEBI:30616"/>
    </ligand>
</feature>
<gene>
    <name evidence="15" type="ORF">KAK03_13245</name>
</gene>
<dbReference type="PROSITE" id="PS51198">
    <property type="entry name" value="UVRD_HELICASE_ATP_BIND"/>
    <property type="match status" value="1"/>
</dbReference>
<dbReference type="GO" id="GO:0043138">
    <property type="term" value="F:3'-5' DNA helicase activity"/>
    <property type="evidence" value="ECO:0007669"/>
    <property type="project" value="UniProtKB-EC"/>
</dbReference>
<keyword evidence="3 12" id="KW-0378">Hydrolase</keyword>
<dbReference type="CDD" id="cd17932">
    <property type="entry name" value="DEXQc_UvrD"/>
    <property type="match status" value="1"/>
</dbReference>
<evidence type="ECO:0000256" key="1">
    <source>
        <dbReference type="ARBA" id="ARBA00009922"/>
    </source>
</evidence>
<evidence type="ECO:0000256" key="10">
    <source>
        <dbReference type="ARBA" id="ARBA00034923"/>
    </source>
</evidence>
<dbReference type="FunFam" id="1.10.10.160:FF:000001">
    <property type="entry name" value="ATP-dependent DNA helicase"/>
    <property type="match status" value="1"/>
</dbReference>
<dbReference type="CDD" id="cd18807">
    <property type="entry name" value="SF1_C_UvrD"/>
    <property type="match status" value="1"/>
</dbReference>
<proteinExistence type="inferred from homology"/>
<keyword evidence="6" id="KW-0238">DNA-binding</keyword>
<comment type="caution">
    <text evidence="15">The sequence shown here is derived from an EMBL/GenBank/DDBJ whole genome shotgun (WGS) entry which is preliminary data.</text>
</comment>
<dbReference type="Gene3D" id="1.10.10.160">
    <property type="match status" value="1"/>
</dbReference>
<sequence>MVFSASSEASARPDAQGLLRGLNPEQLAAVTLPDEPALILAGAGSGKTRVLTTRIAWLLQTGRVSPGGVMAVTFTNKAAKEMLTRLGAMLPVNVRGMWIGTFHGLCNRFLRAHWKAAGLPQSFQILDSGDQLSAVKRVIKAMQLDEERFVPKQVTWFIADAKENGQRPKDVPVRDGQTQTLVQVYQAYEDQCQREGVVDFAELMLRTYELLRDDALLREHYRRRFRHILVDEFQDTNRLQYAWLKMFAGPDTAVLAVGDDDQSIYAFRGAQVGNMADFEREFRVGHLIKLETNYRSSGHILDAANALIAHNSRRLGKTLRTEAGHGEPVRVQENASDFNEAQWLLEEAQQLHRQGLPRREIAVLYRSNAQSRVIESALFNAGIPYRVYGGLRFFERAEIKHALAYLRLIENCHDDTSYLRVVNFPTRGIGARTLEQLQDAARQSGRSLWQSVGAVGGKGGANLIAFNALVDSMRNATLGLTLREIIEHMLQRSGLVDFYRTEKEGTDRIENLEELVNAAEAFVTQEGFGKDAVALPVDEHGPGQIAAPRPGEPPAVAPVDLTPDAETGEIMSPLAAFLTHAALEAGDNQAQAGQDAVQLMTVHSAKGLEFDAVFITGLEEGLFPHENAMSDADGLEEERRLMYVAITRARQRLYLSFSQTRMLHGQTRYNVKSRFLDELPEDGLKWLTPRNQGFGSGFARDYQQAWQRGSGLGSMVGAGRAAPVAPPAPLPRAMAEAQAKAAGHGLRVGQGVFHSKFGEGVIVTLEGAGDDARAQVRFGRHGLKWLALSVAKLTPIE</sequence>
<comment type="similarity">
    <text evidence="1">Belongs to the helicase family. UvrD subfamily.</text>
</comment>
<evidence type="ECO:0000313" key="15">
    <source>
        <dbReference type="EMBL" id="MBQ0931453.1"/>
    </source>
</evidence>
<evidence type="ECO:0000256" key="11">
    <source>
        <dbReference type="ARBA" id="ARBA00048988"/>
    </source>
</evidence>
<name>A0A940Y9Q0_9BURK</name>
<evidence type="ECO:0000256" key="3">
    <source>
        <dbReference type="ARBA" id="ARBA00022801"/>
    </source>
</evidence>
<keyword evidence="16" id="KW-1185">Reference proteome</keyword>
<dbReference type="EMBL" id="JAGQDD010000009">
    <property type="protein sequence ID" value="MBQ0931453.1"/>
    <property type="molecule type" value="Genomic_DNA"/>
</dbReference>
<comment type="catalytic activity">
    <reaction evidence="11">
        <text>ATP + H2O = ADP + phosphate + H(+)</text>
        <dbReference type="Rhea" id="RHEA:13065"/>
        <dbReference type="ChEBI" id="CHEBI:15377"/>
        <dbReference type="ChEBI" id="CHEBI:15378"/>
        <dbReference type="ChEBI" id="CHEBI:30616"/>
        <dbReference type="ChEBI" id="CHEBI:43474"/>
        <dbReference type="ChEBI" id="CHEBI:456216"/>
        <dbReference type="EC" id="5.6.2.4"/>
    </reaction>
</comment>